<keyword evidence="3" id="KW-0238">DNA-binding</keyword>
<dbReference type="FunFam" id="1.10.10.10:FF:000056">
    <property type="entry name" value="IclR family transcriptional regulator"/>
    <property type="match status" value="1"/>
</dbReference>
<dbReference type="RefSeq" id="WP_067878680.1">
    <property type="nucleotide sequence ID" value="NZ_CP013979.1"/>
</dbReference>
<protein>
    <recommendedName>
        <fullName evidence="6">Glycerol operon regulatory protein</fullName>
    </recommendedName>
</protein>
<name>A0A191WHY3_9MICO</name>
<dbReference type="AlphaFoldDB" id="A0A191WHY3"/>
<dbReference type="InterPro" id="IPR050707">
    <property type="entry name" value="HTH_MetabolicPath_Reg"/>
</dbReference>
<sequence>MPSERGNNQSVEKAVAVLNVFAGGQPQRVSDVAKATQLGQSTASRLLSTLESVALVERDPLSGLYRLGPDIIALGSVALNQNALYRGARQTLQNLAADLGLGANIAIRRDDSVMYLANFDGASAPRNHTIAGRRDPLHATSMGKCLLIGVPESERAELLGELLPYTARTITDPVELDAEVARATVRGYAVDVDEFALGRASVATPVRDTSGVVIAAISISGPATAIRLEERETALAAMLIEAADRIGSGIGYVAVPA</sequence>
<dbReference type="Gene3D" id="1.10.10.10">
    <property type="entry name" value="Winged helix-like DNA-binding domain superfamily/Winged helix DNA-binding domain"/>
    <property type="match status" value="1"/>
</dbReference>
<feature type="domain" description="IclR-ED" evidence="8">
    <location>
        <begin position="70"/>
        <end position="252"/>
    </location>
</feature>
<dbReference type="PROSITE" id="PS51077">
    <property type="entry name" value="HTH_ICLR"/>
    <property type="match status" value="1"/>
</dbReference>
<comment type="function">
    <text evidence="5">May be an activator protein for the gylABX operon.</text>
</comment>
<keyword evidence="2" id="KW-0805">Transcription regulation</keyword>
<dbReference type="PANTHER" id="PTHR30136">
    <property type="entry name" value="HELIX-TURN-HELIX TRANSCRIPTIONAL REGULATOR, ICLR FAMILY"/>
    <property type="match status" value="1"/>
</dbReference>
<dbReference type="OrthoDB" id="4068713at2"/>
<evidence type="ECO:0000259" key="8">
    <source>
        <dbReference type="PROSITE" id="PS51078"/>
    </source>
</evidence>
<gene>
    <name evidence="9" type="ORF">ATC03_14760</name>
</gene>
<feature type="domain" description="HTH iclR-type" evidence="7">
    <location>
        <begin position="8"/>
        <end position="69"/>
    </location>
</feature>
<reference evidence="10" key="2">
    <citation type="submission" date="2016-01" db="EMBL/GenBank/DDBJ databases">
        <title>Complete genome sequence of Agromyces aureus AR33T and comparison with related organisms.</title>
        <authorList>
            <person name="Corretto E."/>
            <person name="Antonielli L."/>
            <person name="Sessitsch A."/>
            <person name="Brader G."/>
        </authorList>
    </citation>
    <scope>NUCLEOTIDE SEQUENCE [LARGE SCALE GENOMIC DNA]</scope>
    <source>
        <strain evidence="10">AR33</strain>
    </source>
</reference>
<dbReference type="GO" id="GO:0006071">
    <property type="term" value="P:glycerol metabolic process"/>
    <property type="evidence" value="ECO:0007669"/>
    <property type="project" value="UniProtKB-KW"/>
</dbReference>
<dbReference type="Gene3D" id="3.30.450.40">
    <property type="match status" value="1"/>
</dbReference>
<dbReference type="SUPFAM" id="SSF46785">
    <property type="entry name" value="Winged helix' DNA-binding domain"/>
    <property type="match status" value="1"/>
</dbReference>
<keyword evidence="1" id="KW-0319">Glycerol metabolism</keyword>
<dbReference type="SMART" id="SM00346">
    <property type="entry name" value="HTH_ICLR"/>
    <property type="match status" value="1"/>
</dbReference>
<dbReference type="InterPro" id="IPR014757">
    <property type="entry name" value="Tscrpt_reg_IclR_C"/>
</dbReference>
<dbReference type="Proteomes" id="UP000078437">
    <property type="component" value="Chromosome"/>
</dbReference>
<evidence type="ECO:0000259" key="7">
    <source>
        <dbReference type="PROSITE" id="PS51077"/>
    </source>
</evidence>
<dbReference type="SUPFAM" id="SSF55781">
    <property type="entry name" value="GAF domain-like"/>
    <property type="match status" value="1"/>
</dbReference>
<dbReference type="KEGG" id="agy:ATC03_14760"/>
<dbReference type="GO" id="GO:0003700">
    <property type="term" value="F:DNA-binding transcription factor activity"/>
    <property type="evidence" value="ECO:0007669"/>
    <property type="project" value="TreeGrafter"/>
</dbReference>
<dbReference type="InterPro" id="IPR036388">
    <property type="entry name" value="WH-like_DNA-bd_sf"/>
</dbReference>
<dbReference type="GO" id="GO:0045892">
    <property type="term" value="P:negative regulation of DNA-templated transcription"/>
    <property type="evidence" value="ECO:0007669"/>
    <property type="project" value="TreeGrafter"/>
</dbReference>
<dbReference type="InterPro" id="IPR036390">
    <property type="entry name" value="WH_DNA-bd_sf"/>
</dbReference>
<evidence type="ECO:0000313" key="10">
    <source>
        <dbReference type="Proteomes" id="UP000078437"/>
    </source>
</evidence>
<proteinExistence type="predicted"/>
<evidence type="ECO:0000256" key="5">
    <source>
        <dbReference type="ARBA" id="ARBA00058938"/>
    </source>
</evidence>
<accession>A0A191WHY3</accession>
<keyword evidence="10" id="KW-1185">Reference proteome</keyword>
<evidence type="ECO:0000256" key="6">
    <source>
        <dbReference type="ARBA" id="ARBA00070406"/>
    </source>
</evidence>
<dbReference type="InterPro" id="IPR029016">
    <property type="entry name" value="GAF-like_dom_sf"/>
</dbReference>
<dbReference type="PANTHER" id="PTHR30136:SF35">
    <property type="entry name" value="HTH-TYPE TRANSCRIPTIONAL REGULATOR RV1719"/>
    <property type="match status" value="1"/>
</dbReference>
<evidence type="ECO:0000256" key="4">
    <source>
        <dbReference type="ARBA" id="ARBA00023163"/>
    </source>
</evidence>
<dbReference type="InterPro" id="IPR005471">
    <property type="entry name" value="Tscrpt_reg_IclR_N"/>
</dbReference>
<dbReference type="Pfam" id="PF01614">
    <property type="entry name" value="IclR_C"/>
    <property type="match status" value="1"/>
</dbReference>
<keyword evidence="4" id="KW-0804">Transcription</keyword>
<reference evidence="9 10" key="1">
    <citation type="journal article" date="2016" name="Int. J. Syst. Evol. Microbiol.">
        <title>Agromyces aureus sp. nov., isolated from the rhizosphere of Salix caprea L. grown in a heavy-metal-contaminated soil.</title>
        <authorList>
            <person name="Corretto E."/>
            <person name="Antonielli L."/>
            <person name="Sessitsch A."/>
            <person name="Compant S."/>
            <person name="Gorfer M."/>
            <person name="Kuffner M."/>
            <person name="Brader G."/>
        </authorList>
    </citation>
    <scope>NUCLEOTIDE SEQUENCE [LARGE SCALE GENOMIC DNA]</scope>
    <source>
        <strain evidence="9 10">AR33</strain>
    </source>
</reference>
<organism evidence="9 10">
    <name type="scientific">Agromyces aureus</name>
    <dbReference type="NCBI Taxonomy" id="453304"/>
    <lineage>
        <taxon>Bacteria</taxon>
        <taxon>Bacillati</taxon>
        <taxon>Actinomycetota</taxon>
        <taxon>Actinomycetes</taxon>
        <taxon>Micrococcales</taxon>
        <taxon>Microbacteriaceae</taxon>
        <taxon>Agromyces</taxon>
    </lineage>
</organism>
<dbReference type="STRING" id="453304.ATC03_14760"/>
<dbReference type="PROSITE" id="PS51078">
    <property type="entry name" value="ICLR_ED"/>
    <property type="match status" value="1"/>
</dbReference>
<dbReference type="Pfam" id="PF09339">
    <property type="entry name" value="HTH_IclR"/>
    <property type="match status" value="1"/>
</dbReference>
<evidence type="ECO:0000256" key="2">
    <source>
        <dbReference type="ARBA" id="ARBA00023015"/>
    </source>
</evidence>
<evidence type="ECO:0000313" key="9">
    <source>
        <dbReference type="EMBL" id="ANJ27783.1"/>
    </source>
</evidence>
<evidence type="ECO:0000256" key="3">
    <source>
        <dbReference type="ARBA" id="ARBA00023125"/>
    </source>
</evidence>
<dbReference type="GO" id="GO:0003677">
    <property type="term" value="F:DNA binding"/>
    <property type="evidence" value="ECO:0007669"/>
    <property type="project" value="UniProtKB-KW"/>
</dbReference>
<evidence type="ECO:0000256" key="1">
    <source>
        <dbReference type="ARBA" id="ARBA00022798"/>
    </source>
</evidence>
<dbReference type="EMBL" id="CP013979">
    <property type="protein sequence ID" value="ANJ27783.1"/>
    <property type="molecule type" value="Genomic_DNA"/>
</dbReference>